<dbReference type="RefSeq" id="WP_107010322.1">
    <property type="nucleotide sequence ID" value="NZ_JBHRSF010000016.1"/>
</dbReference>
<reference evidence="4" key="3">
    <citation type="journal article" date="2019" name="Int. J. Syst. Evol. Microbiol.">
        <title>The Global Catalogue of Microorganisms (GCM) 10K type strain sequencing project: providing services to taxonomists for standard genome sequencing and annotation.</title>
        <authorList>
            <consortium name="The Broad Institute Genomics Platform"/>
            <consortium name="The Broad Institute Genome Sequencing Center for Infectious Disease"/>
            <person name="Wu L."/>
            <person name="Ma J."/>
        </authorList>
    </citation>
    <scope>NUCLEOTIDE SEQUENCE [LARGE SCALE GENOMIC DNA]</scope>
    <source>
        <strain evidence="4">KCTC 62575</strain>
    </source>
</reference>
<evidence type="ECO:0000313" key="4">
    <source>
        <dbReference type="Proteomes" id="UP001595455"/>
    </source>
</evidence>
<reference evidence="1" key="4">
    <citation type="submission" date="2024-09" db="EMBL/GenBank/DDBJ databases">
        <authorList>
            <person name="Sun Q."/>
            <person name="Mori K."/>
        </authorList>
    </citation>
    <scope>NUCLEOTIDE SEQUENCE</scope>
    <source>
        <strain evidence="1">KCTC 62575</strain>
    </source>
</reference>
<reference evidence="2 3" key="2">
    <citation type="submission" date="2018-08" db="EMBL/GenBank/DDBJ databases">
        <title>The draft genome of Acinetobacter sichuanensis strain WCHAc060041.</title>
        <authorList>
            <person name="Qin J."/>
            <person name="Feng Y."/>
            <person name="Zong Z."/>
        </authorList>
    </citation>
    <scope>NUCLEOTIDE SEQUENCE [LARGE SCALE GENOMIC DNA]</scope>
    <source>
        <strain evidence="2 3">WCHAc060041</strain>
    </source>
</reference>
<comment type="caution">
    <text evidence="2">The sequence shown here is derived from an EMBL/GenBank/DDBJ whole genome shotgun (WGS) entry which is preliminary data.</text>
</comment>
<dbReference type="EMBL" id="PYIX02000168">
    <property type="protein sequence ID" value="RFC81269.1"/>
    <property type="molecule type" value="Genomic_DNA"/>
</dbReference>
<dbReference type="Proteomes" id="UP000240957">
    <property type="component" value="Unassembled WGS sequence"/>
</dbReference>
<name>A0A371YIG4_9GAMM</name>
<dbReference type="OrthoDB" id="6713458at2"/>
<reference evidence="1" key="1">
    <citation type="journal article" date="2014" name="Int. J. Syst. Evol. Microbiol.">
        <title>Complete genome of a new Firmicutes species belonging to the dominant human colonic microbiota ('Ruminococcus bicirculans') reveals two chromosomes and a selective capacity to utilize plant glucans.</title>
        <authorList>
            <consortium name="NISC Comparative Sequencing Program"/>
            <person name="Wegmann U."/>
            <person name="Louis P."/>
            <person name="Goesmann A."/>
            <person name="Henrissat B."/>
            <person name="Duncan S.H."/>
            <person name="Flint H.J."/>
        </authorList>
    </citation>
    <scope>NUCLEOTIDE SEQUENCE</scope>
    <source>
        <strain evidence="1">KCTC 62575</strain>
    </source>
</reference>
<proteinExistence type="predicted"/>
<accession>A0A371YIG4</accession>
<evidence type="ECO:0000313" key="2">
    <source>
        <dbReference type="EMBL" id="RFC81269.1"/>
    </source>
</evidence>
<dbReference type="EMBL" id="JBHRSF010000016">
    <property type="protein sequence ID" value="MFC2995144.1"/>
    <property type="molecule type" value="Genomic_DNA"/>
</dbReference>
<organism evidence="2 3">
    <name type="scientific">Acinetobacter sichuanensis</name>
    <dbReference type="NCBI Taxonomy" id="2136183"/>
    <lineage>
        <taxon>Bacteria</taxon>
        <taxon>Pseudomonadati</taxon>
        <taxon>Pseudomonadota</taxon>
        <taxon>Gammaproteobacteria</taxon>
        <taxon>Moraxellales</taxon>
        <taxon>Moraxellaceae</taxon>
        <taxon>Acinetobacter</taxon>
    </lineage>
</organism>
<dbReference type="Proteomes" id="UP001595455">
    <property type="component" value="Unassembled WGS sequence"/>
</dbReference>
<sequence length="210" mass="24916">MIDIQRKNFITQVGELDSFNLHEFTLSPFEWDEVDQRFYFPPTQLLWETWQAAKTQAVPEGFVLVPKLSANYLFNKVPELGFKYQDEKDTVLYHLNYMASEFEESAKKFVALDHEKQKRFIEESGLDSYRTDFEIIEQTLKLVDLLASSTNVFQRDPKSKVYPFESENPRVMEWWRTACQIQELLTDTDPENCDFEEYKAIIEAQERGHE</sequence>
<gene>
    <name evidence="1" type="ORF">ACFODO_07635</name>
    <name evidence="2" type="ORF">C9E89_022770</name>
</gene>
<keyword evidence="4" id="KW-1185">Reference proteome</keyword>
<dbReference type="AlphaFoldDB" id="A0A371YIG4"/>
<protein>
    <submittedName>
        <fullName evidence="2">Uncharacterized protein</fullName>
    </submittedName>
</protein>
<evidence type="ECO:0000313" key="3">
    <source>
        <dbReference type="Proteomes" id="UP000240957"/>
    </source>
</evidence>
<evidence type="ECO:0000313" key="1">
    <source>
        <dbReference type="EMBL" id="MFC2995144.1"/>
    </source>
</evidence>